<evidence type="ECO:0000313" key="9">
    <source>
        <dbReference type="Proteomes" id="UP000008068"/>
    </source>
</evidence>
<proteinExistence type="predicted"/>
<dbReference type="InterPro" id="IPR005123">
    <property type="entry name" value="Oxoglu/Fe-dep_dioxygenase_dom"/>
</dbReference>
<evidence type="ECO:0000256" key="1">
    <source>
        <dbReference type="ARBA" id="ARBA00001961"/>
    </source>
</evidence>
<keyword evidence="5" id="KW-0560">Oxidoreductase</keyword>
<comment type="cofactor">
    <cofactor evidence="1">
        <name>L-ascorbate</name>
        <dbReference type="ChEBI" id="CHEBI:38290"/>
    </cofactor>
</comment>
<dbReference type="AlphaFoldDB" id="G0N1B4"/>
<dbReference type="PANTHER" id="PTHR10869:SF210">
    <property type="entry name" value="FE2OG DIOXYGENASE DOMAIN-CONTAINING PROTEIN"/>
    <property type="match status" value="1"/>
</dbReference>
<dbReference type="GO" id="GO:0004656">
    <property type="term" value="F:procollagen-proline 4-dioxygenase activity"/>
    <property type="evidence" value="ECO:0007669"/>
    <property type="project" value="TreeGrafter"/>
</dbReference>
<dbReference type="FunCoup" id="G0N1B4">
    <property type="interactions" value="155"/>
</dbReference>
<protein>
    <submittedName>
        <fullName evidence="8">CBN-PHY-3 protein</fullName>
    </submittedName>
</protein>
<gene>
    <name evidence="8" type="primary">Cbn-phy-3</name>
    <name evidence="8" type="ORF">CAEBREN_22606</name>
</gene>
<dbReference type="InterPro" id="IPR006620">
    <property type="entry name" value="Pro_4_hyd_alph"/>
</dbReference>
<evidence type="ECO:0000256" key="3">
    <source>
        <dbReference type="ARBA" id="ARBA00022896"/>
    </source>
</evidence>
<dbReference type="Pfam" id="PF13640">
    <property type="entry name" value="2OG-FeII_Oxy_3"/>
    <property type="match status" value="1"/>
</dbReference>
<reference evidence="9" key="1">
    <citation type="submission" date="2011-07" db="EMBL/GenBank/DDBJ databases">
        <authorList>
            <consortium name="Caenorhabditis brenneri Sequencing and Analysis Consortium"/>
            <person name="Wilson R.K."/>
        </authorList>
    </citation>
    <scope>NUCLEOTIDE SEQUENCE [LARGE SCALE GENOMIC DNA]</scope>
    <source>
        <strain evidence="9">PB2801</strain>
    </source>
</reference>
<dbReference type="GO" id="GO:0005506">
    <property type="term" value="F:iron ion binding"/>
    <property type="evidence" value="ECO:0007669"/>
    <property type="project" value="InterPro"/>
</dbReference>
<dbReference type="STRING" id="135651.G0N1B4"/>
<dbReference type="PROSITE" id="PS51471">
    <property type="entry name" value="FE2OG_OXY"/>
    <property type="match status" value="1"/>
</dbReference>
<evidence type="ECO:0000256" key="2">
    <source>
        <dbReference type="ARBA" id="ARBA00022723"/>
    </source>
</evidence>
<dbReference type="InParanoid" id="G0N1B4"/>
<dbReference type="GO" id="GO:0031418">
    <property type="term" value="F:L-ascorbic acid binding"/>
    <property type="evidence" value="ECO:0007669"/>
    <property type="project" value="UniProtKB-KW"/>
</dbReference>
<evidence type="ECO:0000256" key="6">
    <source>
        <dbReference type="ARBA" id="ARBA00023004"/>
    </source>
</evidence>
<keyword evidence="9" id="KW-1185">Reference proteome</keyword>
<dbReference type="Gene3D" id="2.60.120.620">
    <property type="entry name" value="q2cbj1_9rhob like domain"/>
    <property type="match status" value="1"/>
</dbReference>
<dbReference type="EMBL" id="GL379826">
    <property type="protein sequence ID" value="EGT49858.1"/>
    <property type="molecule type" value="Genomic_DNA"/>
</dbReference>
<keyword evidence="3" id="KW-0847">Vitamin C</keyword>
<dbReference type="GO" id="GO:0005783">
    <property type="term" value="C:endoplasmic reticulum"/>
    <property type="evidence" value="ECO:0007669"/>
    <property type="project" value="TreeGrafter"/>
</dbReference>
<feature type="domain" description="Fe2OG dioxygenase" evidence="7">
    <location>
        <begin position="125"/>
        <end position="236"/>
    </location>
</feature>
<evidence type="ECO:0000259" key="7">
    <source>
        <dbReference type="PROSITE" id="PS51471"/>
    </source>
</evidence>
<dbReference type="PANTHER" id="PTHR10869">
    <property type="entry name" value="PROLYL 4-HYDROXYLASE ALPHA SUBUNIT"/>
    <property type="match status" value="1"/>
</dbReference>
<dbReference type="OMA" id="NIRYQPR"/>
<dbReference type="FunFam" id="2.60.120.620:FF:000030">
    <property type="entry name" value="Proline HYdroxylase"/>
    <property type="match status" value="1"/>
</dbReference>
<dbReference type="HOGENOM" id="CLU_080804_0_0_1"/>
<sequence>MSRIRQDEPCPNLNFSRAMYFWDTNAENSICLTYLHNFLPVDMEIVSWSPTLVIYRNLLTPRQASEFLDFIEKRDMVMQKTSDNGKSIETTHRRANGSFIDHGATEVTSEVHNWVQKRIPALNFTNAELFSALSYLPGGHYSVHYDYLSYRSEKEHDWWMKNMRNRIGTLIFVLKTAEKGGGTVFPSIGTTIRINPRDAFFWFNAQADEEKEMLADHGGCPIYEGRKVITTLWVRAKNQPILPMAPTGSPIHASWLIPTFSSAIDPKLRSQSPVE</sequence>
<dbReference type="Proteomes" id="UP000008068">
    <property type="component" value="Unassembled WGS sequence"/>
</dbReference>
<dbReference type="SMART" id="SM00702">
    <property type="entry name" value="P4Hc"/>
    <property type="match status" value="1"/>
</dbReference>
<dbReference type="eggNOG" id="KOG1591">
    <property type="taxonomic scope" value="Eukaryota"/>
</dbReference>
<keyword evidence="4" id="KW-0223">Dioxygenase</keyword>
<evidence type="ECO:0000313" key="8">
    <source>
        <dbReference type="EMBL" id="EGT49858.1"/>
    </source>
</evidence>
<keyword evidence="2" id="KW-0479">Metal-binding</keyword>
<evidence type="ECO:0000256" key="5">
    <source>
        <dbReference type="ARBA" id="ARBA00023002"/>
    </source>
</evidence>
<dbReference type="InterPro" id="IPR045054">
    <property type="entry name" value="P4HA-like"/>
</dbReference>
<keyword evidence="6" id="KW-0408">Iron</keyword>
<name>G0N1B4_CAEBE</name>
<evidence type="ECO:0000256" key="4">
    <source>
        <dbReference type="ARBA" id="ARBA00022964"/>
    </source>
</evidence>
<organism evidence="9">
    <name type="scientific">Caenorhabditis brenneri</name>
    <name type="common">Nematode worm</name>
    <dbReference type="NCBI Taxonomy" id="135651"/>
    <lineage>
        <taxon>Eukaryota</taxon>
        <taxon>Metazoa</taxon>
        <taxon>Ecdysozoa</taxon>
        <taxon>Nematoda</taxon>
        <taxon>Chromadorea</taxon>
        <taxon>Rhabditida</taxon>
        <taxon>Rhabditina</taxon>
        <taxon>Rhabditomorpha</taxon>
        <taxon>Rhabditoidea</taxon>
        <taxon>Rhabditidae</taxon>
        <taxon>Peloderinae</taxon>
        <taxon>Caenorhabditis</taxon>
    </lineage>
</organism>
<accession>G0N1B4</accession>
<dbReference type="OrthoDB" id="420380at2759"/>
<dbReference type="InterPro" id="IPR044862">
    <property type="entry name" value="Pro_4_hyd_alph_FE2OG_OXY"/>
</dbReference>